<evidence type="ECO:0000313" key="2">
    <source>
        <dbReference type="EMBL" id="AGH60443.1"/>
    </source>
</evidence>
<feature type="non-terminal residue" evidence="2">
    <location>
        <position position="352"/>
    </location>
</feature>
<sequence length="352" mass="36997">MQHFTAVCTVFIYAILKPTAGEATPEATANTAAADFCTLDAYHSKIHEEITSWLNNATSRAGDLSRQAALYNLAAEVYAETPKFKPYKLLATITTQRAKEAAEAAQVAAPKLTAALTAITTKRAEIRIMQSLVGTTKHGPETVHTADSTKANTIMSSGGHYGRCAATIKATRQYSTDCSQAQGKEGDLNQIKAALPGLKKLKTVAAKKITHKTIKVTAEAVGTQTSTSTNWKAASTGTHCLPNAGLGTTANSETNGAAITELLIEGDLQPSEITIDGTGTEPATDTDLDVTGAYIPNLISDKVLAAALREATQAKPKIITTLDSETLVSLASTDVAQELLSAPGYQKDEKSS</sequence>
<reference evidence="2" key="1">
    <citation type="submission" date="2013-02" db="EMBL/GenBank/DDBJ databases">
        <authorList>
            <person name="Cross G.A.M."/>
            <person name="Kim H.-S."/>
            <person name="Wickstead B."/>
        </authorList>
    </citation>
    <scope>NUCLEOTIDE SEQUENCE</scope>
    <source>
        <strain evidence="2">Lister 427</strain>
    </source>
</reference>
<dbReference type="EMBL" id="KC613012">
    <property type="protein sequence ID" value="AGH60443.1"/>
    <property type="molecule type" value="Genomic_DNA"/>
</dbReference>
<proteinExistence type="predicted"/>
<name>M4SVL0_9TRYP</name>
<keyword evidence="1" id="KW-0732">Signal</keyword>
<dbReference type="VEuPathDB" id="TriTrypDB:Tb427_000100700"/>
<accession>M4SVL0</accession>
<reference evidence="2" key="2">
    <citation type="journal article" date="2014" name="Mol. Biochem. Parasitol.">
        <title>Capturing the variant surface glycoprotein repertoire (the VSGnome) of Trypanosoma brucei Lister 427.</title>
        <authorList>
            <person name="Cross G.A."/>
            <person name="Kim H.S."/>
            <person name="Wickstead B."/>
        </authorList>
    </citation>
    <scope>NUCLEOTIDE SEQUENCE</scope>
    <source>
        <strain evidence="2">Lister 427</strain>
    </source>
</reference>
<evidence type="ECO:0000256" key="1">
    <source>
        <dbReference type="SAM" id="SignalP"/>
    </source>
</evidence>
<feature type="chain" id="PRO_5004057402" evidence="1">
    <location>
        <begin position="24"/>
        <end position="352"/>
    </location>
</feature>
<organism evidence="2">
    <name type="scientific">Trypanosoma brucei</name>
    <dbReference type="NCBI Taxonomy" id="5691"/>
    <lineage>
        <taxon>Eukaryota</taxon>
        <taxon>Discoba</taxon>
        <taxon>Euglenozoa</taxon>
        <taxon>Kinetoplastea</taxon>
        <taxon>Metakinetoplastina</taxon>
        <taxon>Trypanosomatida</taxon>
        <taxon>Trypanosomatidae</taxon>
        <taxon>Trypanosoma</taxon>
    </lineage>
</organism>
<feature type="signal peptide" evidence="1">
    <location>
        <begin position="1"/>
        <end position="23"/>
    </location>
</feature>
<protein>
    <submittedName>
        <fullName evidence="2">Variant surface glycoprotein 1517</fullName>
    </submittedName>
</protein>
<dbReference type="AlphaFoldDB" id="M4SVL0"/>